<feature type="domain" description="CASTOR ACT" evidence="2">
    <location>
        <begin position="119"/>
        <end position="179"/>
    </location>
</feature>
<evidence type="ECO:0000313" key="4">
    <source>
        <dbReference type="Proteomes" id="UP000001294"/>
    </source>
</evidence>
<dbReference type="InterPro" id="IPR027795">
    <property type="entry name" value="CASTOR_ACT_dom"/>
</dbReference>
<dbReference type="Gene3D" id="3.30.2130.10">
    <property type="entry name" value="VC0802-like"/>
    <property type="match status" value="1"/>
</dbReference>
<proteinExistence type="predicted"/>
<dbReference type="PANTHER" id="PTHR31131">
    <property type="entry name" value="CHROMOSOME 1, WHOLE GENOME SHOTGUN SEQUENCE"/>
    <property type="match status" value="1"/>
</dbReference>
<dbReference type="VEuPathDB" id="FungiDB:PMAA_081860"/>
<dbReference type="PhylomeDB" id="B6QFE2"/>
<feature type="region of interest" description="Disordered" evidence="1">
    <location>
        <begin position="202"/>
        <end position="224"/>
    </location>
</feature>
<dbReference type="SUPFAM" id="SSF55021">
    <property type="entry name" value="ACT-like"/>
    <property type="match status" value="1"/>
</dbReference>
<reference evidence="4" key="1">
    <citation type="journal article" date="2015" name="Genome Announc.">
        <title>Genome sequence of the AIDS-associated pathogen Penicillium marneffei (ATCC18224) and its near taxonomic relative Talaromyces stipitatus (ATCC10500).</title>
        <authorList>
            <person name="Nierman W.C."/>
            <person name="Fedorova-Abrams N.D."/>
            <person name="Andrianopoulos A."/>
        </authorList>
    </citation>
    <scope>NUCLEOTIDE SEQUENCE [LARGE SCALE GENOMIC DNA]</scope>
    <source>
        <strain evidence="4">ATCC 18224 / CBS 334.59 / QM 7333</strain>
    </source>
</reference>
<organism evidence="3 4">
    <name type="scientific">Talaromyces marneffei (strain ATCC 18224 / CBS 334.59 / QM 7333)</name>
    <name type="common">Penicillium marneffei</name>
    <dbReference type="NCBI Taxonomy" id="441960"/>
    <lineage>
        <taxon>Eukaryota</taxon>
        <taxon>Fungi</taxon>
        <taxon>Dikarya</taxon>
        <taxon>Ascomycota</taxon>
        <taxon>Pezizomycotina</taxon>
        <taxon>Eurotiomycetes</taxon>
        <taxon>Eurotiomycetidae</taxon>
        <taxon>Eurotiales</taxon>
        <taxon>Trichocomaceae</taxon>
        <taxon>Talaromyces</taxon>
        <taxon>Talaromyces sect. Talaromyces</taxon>
    </lineage>
</organism>
<evidence type="ECO:0000313" key="3">
    <source>
        <dbReference type="EMBL" id="EEA24177.1"/>
    </source>
</evidence>
<dbReference type="PANTHER" id="PTHR31131:SF6">
    <property type="entry name" value="CASTOR ACT DOMAIN-CONTAINING PROTEIN"/>
    <property type="match status" value="1"/>
</dbReference>
<dbReference type="GO" id="GO:0046394">
    <property type="term" value="P:carboxylic acid biosynthetic process"/>
    <property type="evidence" value="ECO:0007669"/>
    <property type="project" value="UniProtKB-ARBA"/>
</dbReference>
<sequence length="506" mass="55312">MDQSLSLISATVQITDSGLALVHIPLELYPFFVQPLLRLLYCDIPAINKLAEEEEEEEEEEEDVERASLTPFNLGFINFSLTPVECSVVCSRQLAERFFIPLANKFNKLASSSQKVWISDDDFIAMQVEGQGLDAGRRVLELTGPLALAGISIFFISTYFSDYILVPTKSKDQVIHTLSSQGFTFETDSDQFVNNFNIQSPPTPGLQSSVNISPPSTPPPSTVNELQTRTFEFLRKNRIIPRVDQTVQLVQCSAHHRDGDTESSAAILRNALTTALLVDHPRFLSLTLTPADPAASLLLEKRLLPRFTLDPSMHSDDEESSILLGSKEDILIPITLDLRDVPIDATGIVCGVAGRLADATGRNRDPYSGAAMSVVSSPANESKRFSFGSANIDDLQLSDSVSSLAPSTSSAIGLKAPDFISDIPPPGFDTYNPAYDRRPSHDAVNSTKSTPIPHHRIEPEQYGDAVEISFLSTARAGTVLVWEREINLAVQALDAEKTQPAPVDAE</sequence>
<dbReference type="InterPro" id="IPR051719">
    <property type="entry name" value="CASTOR_mTORC1"/>
</dbReference>
<feature type="region of interest" description="Disordered" evidence="1">
    <location>
        <begin position="436"/>
        <end position="456"/>
    </location>
</feature>
<dbReference type="Proteomes" id="UP000001294">
    <property type="component" value="Unassembled WGS sequence"/>
</dbReference>
<name>B6QFE2_TALMQ</name>
<accession>B6QFE2</accession>
<evidence type="ECO:0000256" key="1">
    <source>
        <dbReference type="SAM" id="MobiDB-lite"/>
    </source>
</evidence>
<dbReference type="HOGENOM" id="CLU_036623_0_0_1"/>
<dbReference type="GO" id="GO:0006520">
    <property type="term" value="P:amino acid metabolic process"/>
    <property type="evidence" value="ECO:0007669"/>
    <property type="project" value="UniProtKB-ARBA"/>
</dbReference>
<dbReference type="EMBL" id="DS995901">
    <property type="protein sequence ID" value="EEA24177.1"/>
    <property type="molecule type" value="Genomic_DNA"/>
</dbReference>
<gene>
    <name evidence="3" type="ORF">PMAA_081860</name>
</gene>
<protein>
    <recommendedName>
        <fullName evidence="2">CASTOR ACT domain-containing protein</fullName>
    </recommendedName>
</protein>
<dbReference type="OrthoDB" id="58529at2759"/>
<keyword evidence="4" id="KW-1185">Reference proteome</keyword>
<evidence type="ECO:0000259" key="2">
    <source>
        <dbReference type="Pfam" id="PF13840"/>
    </source>
</evidence>
<dbReference type="AlphaFoldDB" id="B6QFE2"/>
<dbReference type="Pfam" id="PF13840">
    <property type="entry name" value="ACT_7"/>
    <property type="match status" value="1"/>
</dbReference>
<dbReference type="InterPro" id="IPR045865">
    <property type="entry name" value="ACT-like_dom_sf"/>
</dbReference>